<dbReference type="EMBL" id="BGPR01010695">
    <property type="protein sequence ID" value="GBN47530.1"/>
    <property type="molecule type" value="Genomic_DNA"/>
</dbReference>
<comment type="caution">
    <text evidence="2">The sequence shown here is derived from an EMBL/GenBank/DDBJ whole genome shotgun (WGS) entry which is preliminary data.</text>
</comment>
<evidence type="ECO:0000313" key="3">
    <source>
        <dbReference type="Proteomes" id="UP000499080"/>
    </source>
</evidence>
<dbReference type="AlphaFoldDB" id="A0A4Y2PAQ4"/>
<protein>
    <submittedName>
        <fullName evidence="2">Uncharacterized protein</fullName>
    </submittedName>
</protein>
<feature type="region of interest" description="Disordered" evidence="1">
    <location>
        <begin position="1"/>
        <end position="20"/>
    </location>
</feature>
<gene>
    <name evidence="2" type="ORF">AVEN_121924_1</name>
</gene>
<accession>A0A4Y2PAQ4</accession>
<organism evidence="2 3">
    <name type="scientific">Araneus ventricosus</name>
    <name type="common">Orbweaver spider</name>
    <name type="synonym">Epeira ventricosa</name>
    <dbReference type="NCBI Taxonomy" id="182803"/>
    <lineage>
        <taxon>Eukaryota</taxon>
        <taxon>Metazoa</taxon>
        <taxon>Ecdysozoa</taxon>
        <taxon>Arthropoda</taxon>
        <taxon>Chelicerata</taxon>
        <taxon>Arachnida</taxon>
        <taxon>Araneae</taxon>
        <taxon>Araneomorphae</taxon>
        <taxon>Entelegynae</taxon>
        <taxon>Araneoidea</taxon>
        <taxon>Araneidae</taxon>
        <taxon>Araneus</taxon>
    </lineage>
</organism>
<reference evidence="2 3" key="1">
    <citation type="journal article" date="2019" name="Sci. Rep.">
        <title>Orb-weaving spider Araneus ventricosus genome elucidates the spidroin gene catalogue.</title>
        <authorList>
            <person name="Kono N."/>
            <person name="Nakamura H."/>
            <person name="Ohtoshi R."/>
            <person name="Moran D.A.P."/>
            <person name="Shinohara A."/>
            <person name="Yoshida Y."/>
            <person name="Fujiwara M."/>
            <person name="Mori M."/>
            <person name="Tomita M."/>
            <person name="Arakawa K."/>
        </authorList>
    </citation>
    <scope>NUCLEOTIDE SEQUENCE [LARGE SCALE GENOMIC DNA]</scope>
</reference>
<proteinExistence type="predicted"/>
<dbReference type="Proteomes" id="UP000499080">
    <property type="component" value="Unassembled WGS sequence"/>
</dbReference>
<keyword evidence="3" id="KW-1185">Reference proteome</keyword>
<evidence type="ECO:0000313" key="2">
    <source>
        <dbReference type="EMBL" id="GBN47530.1"/>
    </source>
</evidence>
<evidence type="ECO:0000256" key="1">
    <source>
        <dbReference type="SAM" id="MobiDB-lite"/>
    </source>
</evidence>
<name>A0A4Y2PAQ4_ARAVE</name>
<sequence length="96" mass="9984">MGWSGVGCVAPPTSSSPASCLKPEDGLVRGGLCCTTTSFPPSCLKAQRDGLAGGLCCTSTSSYPDQPILLGLRHEGEEEVVWCNTTHPDHQPILLG</sequence>